<gene>
    <name evidence="2" type="ORF">EZS28_051918</name>
</gene>
<sequence>MIASFGENIKDELDDEQNNLVVNSREKLLKSIPPQVSERDVVEAINLKIGTGSISGSFVMQTRQIGNTVKSLKITLKNPELAKKIVDEKSLQVKDSLIEVSYYVDLQERRADNDTSKPQPKAPSQDLIPPGPGNLIVSGCIIICTSFLQIHIV</sequence>
<accession>A0A5J4SUD3</accession>
<reference evidence="2 3" key="1">
    <citation type="submission" date="2019-03" db="EMBL/GenBank/DDBJ databases">
        <title>Single cell metagenomics reveals metabolic interactions within the superorganism composed of flagellate Streblomastix strix and complex community of Bacteroidetes bacteria on its surface.</title>
        <authorList>
            <person name="Treitli S.C."/>
            <person name="Kolisko M."/>
            <person name="Husnik F."/>
            <person name="Keeling P."/>
            <person name="Hampl V."/>
        </authorList>
    </citation>
    <scope>NUCLEOTIDE SEQUENCE [LARGE SCALE GENOMIC DNA]</scope>
    <source>
        <strain evidence="2">ST1C</strain>
    </source>
</reference>
<dbReference type="AlphaFoldDB" id="A0A5J4SUD3"/>
<evidence type="ECO:0000256" key="1">
    <source>
        <dbReference type="SAM" id="MobiDB-lite"/>
    </source>
</evidence>
<name>A0A5J4SUD3_9EUKA</name>
<dbReference type="Proteomes" id="UP000324800">
    <property type="component" value="Unassembled WGS sequence"/>
</dbReference>
<protein>
    <submittedName>
        <fullName evidence="2">Uncharacterized protein</fullName>
    </submittedName>
</protein>
<comment type="caution">
    <text evidence="2">The sequence shown here is derived from an EMBL/GenBank/DDBJ whole genome shotgun (WGS) entry which is preliminary data.</text>
</comment>
<evidence type="ECO:0000313" key="2">
    <source>
        <dbReference type="EMBL" id="KAA6349819.1"/>
    </source>
</evidence>
<organism evidence="2 3">
    <name type="scientific">Streblomastix strix</name>
    <dbReference type="NCBI Taxonomy" id="222440"/>
    <lineage>
        <taxon>Eukaryota</taxon>
        <taxon>Metamonada</taxon>
        <taxon>Preaxostyla</taxon>
        <taxon>Oxymonadida</taxon>
        <taxon>Streblomastigidae</taxon>
        <taxon>Streblomastix</taxon>
    </lineage>
</organism>
<feature type="region of interest" description="Disordered" evidence="1">
    <location>
        <begin position="109"/>
        <end position="130"/>
    </location>
</feature>
<evidence type="ECO:0000313" key="3">
    <source>
        <dbReference type="Proteomes" id="UP000324800"/>
    </source>
</evidence>
<proteinExistence type="predicted"/>
<dbReference type="EMBL" id="SNRW01039781">
    <property type="protein sequence ID" value="KAA6349819.1"/>
    <property type="molecule type" value="Genomic_DNA"/>
</dbReference>